<evidence type="ECO:0000256" key="1">
    <source>
        <dbReference type="SAM" id="SignalP"/>
    </source>
</evidence>
<organism evidence="2 3">
    <name type="scientific">Cordyceps fumosorosea (strain ARSEF 2679)</name>
    <name type="common">Isaria fumosorosea</name>
    <dbReference type="NCBI Taxonomy" id="1081104"/>
    <lineage>
        <taxon>Eukaryota</taxon>
        <taxon>Fungi</taxon>
        <taxon>Dikarya</taxon>
        <taxon>Ascomycota</taxon>
        <taxon>Pezizomycotina</taxon>
        <taxon>Sordariomycetes</taxon>
        <taxon>Hypocreomycetidae</taxon>
        <taxon>Hypocreales</taxon>
        <taxon>Cordycipitaceae</taxon>
        <taxon>Cordyceps</taxon>
    </lineage>
</organism>
<dbReference type="OrthoDB" id="2251794at2759"/>
<proteinExistence type="predicted"/>
<accession>A0A162IB72</accession>
<keyword evidence="3" id="KW-1185">Reference proteome</keyword>
<gene>
    <name evidence="2" type="ORF">ISF_08286</name>
</gene>
<feature type="chain" id="PRO_5007835350" evidence="1">
    <location>
        <begin position="19"/>
        <end position="169"/>
    </location>
</feature>
<protein>
    <submittedName>
        <fullName evidence="2">Uncharacterized protein</fullName>
    </submittedName>
</protein>
<feature type="signal peptide" evidence="1">
    <location>
        <begin position="1"/>
        <end position="18"/>
    </location>
</feature>
<name>A0A162IB72_CORFA</name>
<dbReference type="EMBL" id="AZHB01000028">
    <property type="protein sequence ID" value="OAA54685.1"/>
    <property type="molecule type" value="Genomic_DNA"/>
</dbReference>
<dbReference type="AlphaFoldDB" id="A0A162IB72"/>
<reference evidence="2 3" key="1">
    <citation type="journal article" date="2016" name="Genome Biol. Evol.">
        <title>Divergent and convergent evolution of fungal pathogenicity.</title>
        <authorList>
            <person name="Shang Y."/>
            <person name="Xiao G."/>
            <person name="Zheng P."/>
            <person name="Cen K."/>
            <person name="Zhan S."/>
            <person name="Wang C."/>
        </authorList>
    </citation>
    <scope>NUCLEOTIDE SEQUENCE [LARGE SCALE GENOMIC DNA]</scope>
    <source>
        <strain evidence="2 3">ARSEF 2679</strain>
    </source>
</reference>
<dbReference type="GeneID" id="30024578"/>
<dbReference type="Proteomes" id="UP000076744">
    <property type="component" value="Unassembled WGS sequence"/>
</dbReference>
<comment type="caution">
    <text evidence="2">The sequence shown here is derived from an EMBL/GenBank/DDBJ whole genome shotgun (WGS) entry which is preliminary data.</text>
</comment>
<evidence type="ECO:0000313" key="3">
    <source>
        <dbReference type="Proteomes" id="UP000076744"/>
    </source>
</evidence>
<keyword evidence="1" id="KW-0732">Signal</keyword>
<dbReference type="RefSeq" id="XP_018700971.1">
    <property type="nucleotide sequence ID" value="XM_018851889.1"/>
</dbReference>
<sequence>MQLSFAFIAGLMSTGAFALAVPGIEARGYPGLNDFQSRNAKAAIGEVRAEGLNRQACLAVISTALQESELQIYANSRVPASMKYHHDKVGGDQDSVGMFQQRAQFYPNIATDMSAAGSTRQFLAVMKGIKGWQTMEVSALDQAVQRAQAGNLYGKRIPLAKQVCSAAGF</sequence>
<evidence type="ECO:0000313" key="2">
    <source>
        <dbReference type="EMBL" id="OAA54685.1"/>
    </source>
</evidence>